<dbReference type="SUPFAM" id="SSF56935">
    <property type="entry name" value="Porins"/>
    <property type="match status" value="1"/>
</dbReference>
<dbReference type="PROSITE" id="PS52016">
    <property type="entry name" value="TONB_DEPENDENT_REC_3"/>
    <property type="match status" value="1"/>
</dbReference>
<name>E6X9F2_CELAD</name>
<dbReference type="OrthoDB" id="9805434at2"/>
<evidence type="ECO:0000256" key="3">
    <source>
        <dbReference type="ARBA" id="ARBA00022452"/>
    </source>
</evidence>
<accession>E6X9F2</accession>
<dbReference type="Proteomes" id="UP000008634">
    <property type="component" value="Chromosome"/>
</dbReference>
<dbReference type="SUPFAM" id="SSF49464">
    <property type="entry name" value="Carboxypeptidase regulatory domain-like"/>
    <property type="match status" value="1"/>
</dbReference>
<evidence type="ECO:0000256" key="7">
    <source>
        <dbReference type="ARBA" id="ARBA00023237"/>
    </source>
</evidence>
<dbReference type="InterPro" id="IPR037066">
    <property type="entry name" value="Plug_dom_sf"/>
</dbReference>
<dbReference type="GO" id="GO:0009279">
    <property type="term" value="C:cell outer membrane"/>
    <property type="evidence" value="ECO:0007669"/>
    <property type="project" value="UniProtKB-SubCell"/>
</dbReference>
<evidence type="ECO:0000256" key="10">
    <source>
        <dbReference type="SAM" id="SignalP"/>
    </source>
</evidence>
<feature type="chain" id="PRO_5003215563" evidence="10">
    <location>
        <begin position="21"/>
        <end position="991"/>
    </location>
</feature>
<comment type="similarity">
    <text evidence="8 9">Belongs to the TonB-dependent receptor family.</text>
</comment>
<evidence type="ECO:0000259" key="11">
    <source>
        <dbReference type="Pfam" id="PF00593"/>
    </source>
</evidence>
<evidence type="ECO:0000256" key="5">
    <source>
        <dbReference type="ARBA" id="ARBA00023077"/>
    </source>
</evidence>
<evidence type="ECO:0000256" key="4">
    <source>
        <dbReference type="ARBA" id="ARBA00022692"/>
    </source>
</evidence>
<evidence type="ECO:0000256" key="1">
    <source>
        <dbReference type="ARBA" id="ARBA00004571"/>
    </source>
</evidence>
<dbReference type="RefSeq" id="WP_013549186.1">
    <property type="nucleotide sequence ID" value="NC_014934.1"/>
</dbReference>
<feature type="signal peptide" evidence="10">
    <location>
        <begin position="1"/>
        <end position="20"/>
    </location>
</feature>
<dbReference type="STRING" id="688270.Celal_0347"/>
<keyword evidence="3 8" id="KW-1134">Transmembrane beta strand</keyword>
<keyword evidence="10" id="KW-0732">Signal</keyword>
<keyword evidence="13" id="KW-0675">Receptor</keyword>
<keyword evidence="14" id="KW-1185">Reference proteome</keyword>
<dbReference type="KEGG" id="cao:Celal_0347"/>
<dbReference type="InterPro" id="IPR008969">
    <property type="entry name" value="CarboxyPept-like_regulatory"/>
</dbReference>
<evidence type="ECO:0000256" key="8">
    <source>
        <dbReference type="PROSITE-ProRule" id="PRU01360"/>
    </source>
</evidence>
<dbReference type="Pfam" id="PF07715">
    <property type="entry name" value="Plug"/>
    <property type="match status" value="1"/>
</dbReference>
<dbReference type="Gene3D" id="2.170.130.10">
    <property type="entry name" value="TonB-dependent receptor, plug domain"/>
    <property type="match status" value="1"/>
</dbReference>
<comment type="subcellular location">
    <subcellularLocation>
        <location evidence="1 8">Cell outer membrane</location>
        <topology evidence="1 8">Multi-pass membrane protein</topology>
    </subcellularLocation>
</comment>
<keyword evidence="7 8" id="KW-0998">Cell outer membrane</keyword>
<proteinExistence type="inferred from homology"/>
<dbReference type="PANTHER" id="PTHR47234">
    <property type="match status" value="1"/>
</dbReference>
<evidence type="ECO:0000313" key="13">
    <source>
        <dbReference type="EMBL" id="ADV47691.1"/>
    </source>
</evidence>
<evidence type="ECO:0000256" key="9">
    <source>
        <dbReference type="RuleBase" id="RU003357"/>
    </source>
</evidence>
<reference evidence="13 14" key="1">
    <citation type="journal article" date="2010" name="Stand. Genomic Sci.">
        <title>Complete genome sequence of Cellulophaga algicola type strain (IC166).</title>
        <authorList>
            <person name="Abt B."/>
            <person name="Lu M."/>
            <person name="Misra M."/>
            <person name="Han C."/>
            <person name="Nolan M."/>
            <person name="Lucas S."/>
            <person name="Hammon N."/>
            <person name="Deshpande S."/>
            <person name="Cheng J.F."/>
            <person name="Tapia R."/>
            <person name="Goodwin L."/>
            <person name="Pitluck S."/>
            <person name="Liolios K."/>
            <person name="Pagani I."/>
            <person name="Ivanova N."/>
            <person name="Mavromatis K."/>
            <person name="Ovchinikova G."/>
            <person name="Pati A."/>
            <person name="Chen A."/>
            <person name="Palaniappan K."/>
            <person name="Land M."/>
            <person name="Hauser L."/>
            <person name="Chang Y.J."/>
            <person name="Jeffries C.D."/>
            <person name="Detter J.C."/>
            <person name="Brambilla E."/>
            <person name="Rohde M."/>
            <person name="Tindall B.J."/>
            <person name="Goker M."/>
            <person name="Woyke T."/>
            <person name="Bristow J."/>
            <person name="Eisen J.A."/>
            <person name="Markowitz V."/>
            <person name="Hugenholtz P."/>
            <person name="Kyrpides N.C."/>
            <person name="Klenk H.P."/>
            <person name="Lapidus A."/>
        </authorList>
    </citation>
    <scope>NUCLEOTIDE SEQUENCE [LARGE SCALE GENOMIC DNA]</scope>
    <source>
        <strain evidence="14">DSM 14237 / IC166 / ACAM 630</strain>
    </source>
</reference>
<dbReference type="Gene3D" id="2.40.170.20">
    <property type="entry name" value="TonB-dependent receptor, beta-barrel domain"/>
    <property type="match status" value="1"/>
</dbReference>
<keyword evidence="6 8" id="KW-0472">Membrane</keyword>
<dbReference type="InterPro" id="IPR039426">
    <property type="entry name" value="TonB-dep_rcpt-like"/>
</dbReference>
<dbReference type="AlphaFoldDB" id="E6X9F2"/>
<gene>
    <name evidence="13" type="ordered locus">Celal_0347</name>
</gene>
<dbReference type="PANTHER" id="PTHR47234:SF3">
    <property type="entry name" value="SECRETIN_TONB SHORT N-TERMINAL DOMAIN-CONTAINING PROTEIN"/>
    <property type="match status" value="1"/>
</dbReference>
<keyword evidence="4 8" id="KW-0812">Transmembrane</keyword>
<feature type="domain" description="TonB-dependent receptor plug" evidence="12">
    <location>
        <begin position="111"/>
        <end position="232"/>
    </location>
</feature>
<keyword evidence="2 8" id="KW-0813">Transport</keyword>
<dbReference type="InterPro" id="IPR012910">
    <property type="entry name" value="Plug_dom"/>
</dbReference>
<protein>
    <submittedName>
        <fullName evidence="13">TonB-dependent receptor</fullName>
    </submittedName>
</protein>
<evidence type="ECO:0000313" key="14">
    <source>
        <dbReference type="Proteomes" id="UP000008634"/>
    </source>
</evidence>
<feature type="domain" description="TonB-dependent receptor-like beta-barrel" evidence="11">
    <location>
        <begin position="468"/>
        <end position="946"/>
    </location>
</feature>
<organism evidence="13 14">
    <name type="scientific">Cellulophaga algicola (strain DSM 14237 / IC166 / ACAM 630)</name>
    <dbReference type="NCBI Taxonomy" id="688270"/>
    <lineage>
        <taxon>Bacteria</taxon>
        <taxon>Pseudomonadati</taxon>
        <taxon>Bacteroidota</taxon>
        <taxon>Flavobacteriia</taxon>
        <taxon>Flavobacteriales</taxon>
        <taxon>Flavobacteriaceae</taxon>
        <taxon>Cellulophaga</taxon>
    </lineage>
</organism>
<sequence length="991" mass="106713">MKKMYLLFIVLLSAVSFSNAQITGTVLDDEGVPLPGASIVKKGTTTGATTDFDGNFSIEAAVGDMLIVSYIGFETKNVTVANSNMTIRLASGLALEEVVIVGSRNPNRTATESTVPVDVINMKELNNIAPQVNLNQILNYVAPSFTSNTQTISDGTDHVDPASLRGLGPDQVLVLINGKRRHTSSLINVNGTFGRGSVGTDLNAIPAAAIQRIEVLRDGAAAQYGSDAIAGVINIILNKSVNELTATVTTGANFSKNANDQTGGVDGQTTNVAASYGLPIGENGGFINFSGDFDVREAYGRMNEWEGSIFNLYNTVERVAGADGYDISSLLDNDVADVIQYTDQAGINRNGAATKDELRTLLSADNTTAELAARGKERSDYNMRVGQSALRGGRLFANFSLPLDTNGTELYSFAGLSSRTGNSAGFYRLPNQSRTFTPAYIDGFLPEINSTIKDQSLSVGIKGMIGDWSVDFSNTYGKNSFLYTIGNTFNASLENASPTFFDAGGFSFSQNTSNLDVSQFFEDVMSGLNIAFGAEYRVENYDIVAGEPASYGLYDGTGNINNPYDDILRDDAGSPVLDGDNKTIPNSNSALLVPSDFFGNSRPGGSQVFPGFGPKNELSRGRNSVAGYLDLEADVTEKFLLSFATRFENYSDFGSTINFKLASRVKASENLNIRGALNTGFRAPSLHQINFNSTSTIFDQNGDPQEVGTFANDSRAAKLLGIPKLKEETSSSASFGLTAKIPNANLTVTVDGYFVKINDRVVYTGQFEPTPDADDGSGSDVKVYSGPQLELFNLLSQANATAASFFANAIDTESKGLDIVITHKATFGDNWRLKSDLAGTFSKTKKVGDINASQVLQDAGLVDTYFPEDSRVYLEEAVPRTKFNLSNSLTSEKLIFFLRNVYFGEVTEATTTIANQQVFGEKLVTDLSVGYKATDALTFTIGANNLFDIYPDRAEDAFNNRSDGRFDWSRRAQQFGIGGRFLFARVSFTLK</sequence>
<dbReference type="Pfam" id="PF13715">
    <property type="entry name" value="CarbopepD_reg_2"/>
    <property type="match status" value="1"/>
</dbReference>
<dbReference type="Pfam" id="PF00593">
    <property type="entry name" value="TonB_dep_Rec_b-barrel"/>
    <property type="match status" value="1"/>
</dbReference>
<evidence type="ECO:0000259" key="12">
    <source>
        <dbReference type="Pfam" id="PF07715"/>
    </source>
</evidence>
<dbReference type="Gene3D" id="2.60.40.1120">
    <property type="entry name" value="Carboxypeptidase-like, regulatory domain"/>
    <property type="match status" value="1"/>
</dbReference>
<keyword evidence="5 9" id="KW-0798">TonB box</keyword>
<evidence type="ECO:0000256" key="6">
    <source>
        <dbReference type="ARBA" id="ARBA00023136"/>
    </source>
</evidence>
<dbReference type="eggNOG" id="COG4771">
    <property type="taxonomic scope" value="Bacteria"/>
</dbReference>
<evidence type="ECO:0000256" key="2">
    <source>
        <dbReference type="ARBA" id="ARBA00022448"/>
    </source>
</evidence>
<dbReference type="EMBL" id="CP002453">
    <property type="protein sequence ID" value="ADV47691.1"/>
    <property type="molecule type" value="Genomic_DNA"/>
</dbReference>
<dbReference type="HOGENOM" id="CLU_010745_1_1_10"/>
<dbReference type="InterPro" id="IPR000531">
    <property type="entry name" value="Beta-barrel_TonB"/>
</dbReference>
<dbReference type="InterPro" id="IPR036942">
    <property type="entry name" value="Beta-barrel_TonB_sf"/>
</dbReference>